<reference evidence="2" key="1">
    <citation type="submission" date="2017-03" db="EMBL/GenBank/DDBJ databases">
        <authorList>
            <person name="Monnet C."/>
        </authorList>
    </citation>
    <scope>NUCLEOTIDE SEQUENCE [LARGE SCALE GENOMIC DNA]</scope>
    <source>
        <strain evidence="2">SJ5-8</strain>
    </source>
</reference>
<dbReference type="InterPro" id="IPR024248">
    <property type="entry name" value="DUF2695"/>
</dbReference>
<name>A0A2H1L8Z9_9MICO</name>
<accession>A0A2H1L8Z9</accession>
<dbReference type="RefSeq" id="WP_180951948.1">
    <property type="nucleotide sequence ID" value="NZ_FXZM01000013.1"/>
</dbReference>
<organism evidence="1 2">
    <name type="scientific">Brevibacterium jeotgali</name>
    <dbReference type="NCBI Taxonomy" id="1262550"/>
    <lineage>
        <taxon>Bacteria</taxon>
        <taxon>Bacillati</taxon>
        <taxon>Actinomycetota</taxon>
        <taxon>Actinomycetes</taxon>
        <taxon>Micrococcales</taxon>
        <taxon>Brevibacteriaceae</taxon>
        <taxon>Brevibacterium</taxon>
    </lineage>
</organism>
<proteinExistence type="predicted"/>
<evidence type="ECO:0000313" key="1">
    <source>
        <dbReference type="EMBL" id="SMY12903.1"/>
    </source>
</evidence>
<keyword evidence="2" id="KW-1185">Reference proteome</keyword>
<gene>
    <name evidence="1" type="ORF">BJEO58_02511</name>
</gene>
<dbReference type="Pfam" id="PF10905">
    <property type="entry name" value="DUF2695"/>
    <property type="match status" value="1"/>
</dbReference>
<dbReference type="Proteomes" id="UP000234462">
    <property type="component" value="Unassembled WGS sequence"/>
</dbReference>
<protein>
    <recommendedName>
        <fullName evidence="3">DUF2695 domain-containing protein</fullName>
    </recommendedName>
</protein>
<sequence>MKANTKSAEAERIVREAALALMTPDLGECLVCFVDRQLRSFGYDNTHRFTLQYRDASAPRSTAIIKRLSRLGACCCDCEIFLNAYEPAFALWSKERWVEDPSGGEICIEGGPPDVMPPCAGVRRGTVMPCRNWVRALRRGR</sequence>
<dbReference type="EMBL" id="FXZM01000013">
    <property type="protein sequence ID" value="SMY12903.1"/>
    <property type="molecule type" value="Genomic_DNA"/>
</dbReference>
<dbReference type="AlphaFoldDB" id="A0A2H1L8Z9"/>
<evidence type="ECO:0000313" key="2">
    <source>
        <dbReference type="Proteomes" id="UP000234462"/>
    </source>
</evidence>
<evidence type="ECO:0008006" key="3">
    <source>
        <dbReference type="Google" id="ProtNLM"/>
    </source>
</evidence>